<evidence type="ECO:0000313" key="2">
    <source>
        <dbReference type="EMBL" id="KAL2320712.1"/>
    </source>
</evidence>
<reference evidence="2 3" key="1">
    <citation type="submission" date="2024-08" db="EMBL/GenBank/DDBJ databases">
        <title>Insights into the chromosomal genome structure of Flemingia macrophylla.</title>
        <authorList>
            <person name="Ding Y."/>
            <person name="Zhao Y."/>
            <person name="Bi W."/>
            <person name="Wu M."/>
            <person name="Zhao G."/>
            <person name="Gong Y."/>
            <person name="Li W."/>
            <person name="Zhang P."/>
        </authorList>
    </citation>
    <scope>NUCLEOTIDE SEQUENCE [LARGE SCALE GENOMIC DNA]</scope>
    <source>
        <strain evidence="2">DYQJB</strain>
        <tissue evidence="2">Leaf</tissue>
    </source>
</reference>
<protein>
    <submittedName>
        <fullName evidence="2">Uncharacterized protein</fullName>
    </submittedName>
</protein>
<dbReference type="Proteomes" id="UP001603857">
    <property type="component" value="Unassembled WGS sequence"/>
</dbReference>
<dbReference type="AlphaFoldDB" id="A0ABD1LB06"/>
<evidence type="ECO:0000256" key="1">
    <source>
        <dbReference type="SAM" id="Coils"/>
    </source>
</evidence>
<organism evidence="2 3">
    <name type="scientific">Flemingia macrophylla</name>
    <dbReference type="NCBI Taxonomy" id="520843"/>
    <lineage>
        <taxon>Eukaryota</taxon>
        <taxon>Viridiplantae</taxon>
        <taxon>Streptophyta</taxon>
        <taxon>Embryophyta</taxon>
        <taxon>Tracheophyta</taxon>
        <taxon>Spermatophyta</taxon>
        <taxon>Magnoliopsida</taxon>
        <taxon>eudicotyledons</taxon>
        <taxon>Gunneridae</taxon>
        <taxon>Pentapetalae</taxon>
        <taxon>rosids</taxon>
        <taxon>fabids</taxon>
        <taxon>Fabales</taxon>
        <taxon>Fabaceae</taxon>
        <taxon>Papilionoideae</taxon>
        <taxon>50 kb inversion clade</taxon>
        <taxon>NPAAA clade</taxon>
        <taxon>indigoferoid/millettioid clade</taxon>
        <taxon>Phaseoleae</taxon>
        <taxon>Flemingia</taxon>
    </lineage>
</organism>
<keyword evidence="1" id="KW-0175">Coiled coil</keyword>
<feature type="coiled-coil region" evidence="1">
    <location>
        <begin position="99"/>
        <end position="127"/>
    </location>
</feature>
<name>A0ABD1LB06_9FABA</name>
<evidence type="ECO:0000313" key="3">
    <source>
        <dbReference type="Proteomes" id="UP001603857"/>
    </source>
</evidence>
<accession>A0ABD1LB06</accession>
<dbReference type="EMBL" id="JBGMDY010000010">
    <property type="protein sequence ID" value="KAL2320712.1"/>
    <property type="molecule type" value="Genomic_DNA"/>
</dbReference>
<gene>
    <name evidence="2" type="ORF">Fmac_029681</name>
</gene>
<sequence length="167" mass="19677">MILPFNSKKVLQEDEEDSDEEMWMVAQQSIISQREWKDKLQFIQQTRGSNNIFELYGSFRASVSHASREKDTIFQLRYTNVNFVRSKSMKQPKISGGLMKTLKKNLREAVNKNKERKKEDKNRIKEIYQKIYLDGYIFSAYYEKGKIDTNSIGSTFNSNELLPLKMP</sequence>
<keyword evidence="3" id="KW-1185">Reference proteome</keyword>
<proteinExistence type="predicted"/>
<comment type="caution">
    <text evidence="2">The sequence shown here is derived from an EMBL/GenBank/DDBJ whole genome shotgun (WGS) entry which is preliminary data.</text>
</comment>